<evidence type="ECO:0000313" key="2">
    <source>
        <dbReference type="EMBL" id="ARS34584.1"/>
    </source>
</evidence>
<evidence type="ECO:0000313" key="3">
    <source>
        <dbReference type="Proteomes" id="UP000266292"/>
    </source>
</evidence>
<evidence type="ECO:0000256" key="1">
    <source>
        <dbReference type="SAM" id="MobiDB-lite"/>
    </source>
</evidence>
<sequence length="195" mass="24060">MNRRDREIRYNSEPGLDYRRYDGYNRDDEHYHSARNLTDRFERDYQRERGHRDQYHPQHTYHEGNMGNAYERLSREDRDYGNDTRNRRDDYWDRNRGYSDNTGRDRDNRYSGFWDSNRGEQDRYSSGRGYGDRMENYGASDRYNNAPNRNDYPRAGEQNYYPGSGGDTRRSRYESRNDLDWRDSDRDRYQANRYY</sequence>
<feature type="compositionally biased region" description="Basic and acidic residues" evidence="1">
    <location>
        <begin position="47"/>
        <end position="62"/>
    </location>
</feature>
<dbReference type="KEGG" id="pact:CA264_03510"/>
<reference evidence="3" key="1">
    <citation type="submission" date="2017-05" db="EMBL/GenBank/DDBJ databases">
        <authorList>
            <person name="Ray J."/>
            <person name="Price M."/>
            <person name="Deutschbauer A."/>
        </authorList>
    </citation>
    <scope>NUCLEOTIDE SEQUENCE [LARGE SCALE GENOMIC DNA]</scope>
    <source>
        <strain evidence="3">DSM 19842</strain>
    </source>
</reference>
<organism evidence="2 3">
    <name type="scientific">Pontibacter actiniarum</name>
    <dbReference type="NCBI Taxonomy" id="323450"/>
    <lineage>
        <taxon>Bacteria</taxon>
        <taxon>Pseudomonadati</taxon>
        <taxon>Bacteroidota</taxon>
        <taxon>Cytophagia</taxon>
        <taxon>Cytophagales</taxon>
        <taxon>Hymenobacteraceae</taxon>
        <taxon>Pontibacter</taxon>
    </lineage>
</organism>
<name>A0A1X9YP08_9BACT</name>
<feature type="region of interest" description="Disordered" evidence="1">
    <location>
        <begin position="47"/>
        <end position="176"/>
    </location>
</feature>
<dbReference type="RefSeq" id="WP_025604645.1">
    <property type="nucleotide sequence ID" value="NZ_CP021235.1"/>
</dbReference>
<feature type="compositionally biased region" description="Basic and acidic residues" evidence="1">
    <location>
        <begin position="167"/>
        <end position="176"/>
    </location>
</feature>
<dbReference type="EMBL" id="CP021235">
    <property type="protein sequence ID" value="ARS34584.1"/>
    <property type="molecule type" value="Genomic_DNA"/>
</dbReference>
<proteinExistence type="predicted"/>
<accession>A0A1X9YP08</accession>
<gene>
    <name evidence="2" type="ORF">CA264_03510</name>
</gene>
<feature type="compositionally biased region" description="Basic and acidic residues" evidence="1">
    <location>
        <begin position="72"/>
        <end position="109"/>
    </location>
</feature>
<keyword evidence="3" id="KW-1185">Reference proteome</keyword>
<dbReference type="OrthoDB" id="853604at2"/>
<protein>
    <submittedName>
        <fullName evidence="2">Uncharacterized protein</fullName>
    </submittedName>
</protein>
<dbReference type="AlphaFoldDB" id="A0A1X9YP08"/>
<feature type="compositionally biased region" description="Basic and acidic residues" evidence="1">
    <location>
        <begin position="117"/>
        <end position="135"/>
    </location>
</feature>
<dbReference type="Proteomes" id="UP000266292">
    <property type="component" value="Chromosome"/>
</dbReference>